<dbReference type="EMBL" id="LR862134">
    <property type="protein sequence ID" value="CAD1839810.1"/>
    <property type="molecule type" value="Genomic_DNA"/>
</dbReference>
<feature type="region of interest" description="Disordered" evidence="1">
    <location>
        <begin position="169"/>
        <end position="195"/>
    </location>
</feature>
<feature type="region of interest" description="Disordered" evidence="1">
    <location>
        <begin position="112"/>
        <end position="141"/>
    </location>
</feature>
<sequence>MGEAAGPQAFEACRYVVRVSGQVRVALARNRRKTDSVGTREQKSALKSANFRFSTCCTGTTSEDRSWRWSRVESNRCRRHAAESFEHASIVVAVLEGRVSVDFRHSRHRAAMYRRRGRPPTRDRAAPPKMREQAGPSAPSDLREQLTALTEVIRQQSVLLQRMCEIVTQRSGVDSRPSSSAAAAVDPDRSKGVTS</sequence>
<proteinExistence type="predicted"/>
<organism evidence="2">
    <name type="scientific">Ananas comosus var. bracteatus</name>
    <name type="common">red pineapple</name>
    <dbReference type="NCBI Taxonomy" id="296719"/>
    <lineage>
        <taxon>Eukaryota</taxon>
        <taxon>Viridiplantae</taxon>
        <taxon>Streptophyta</taxon>
        <taxon>Embryophyta</taxon>
        <taxon>Tracheophyta</taxon>
        <taxon>Spermatophyta</taxon>
        <taxon>Magnoliopsida</taxon>
        <taxon>Liliopsida</taxon>
        <taxon>Poales</taxon>
        <taxon>Bromeliaceae</taxon>
        <taxon>Bromelioideae</taxon>
        <taxon>Ananas</taxon>
    </lineage>
</organism>
<name>A0A6V7Q9U2_ANACO</name>
<accession>A0A6V7Q9U2</accession>
<feature type="compositionally biased region" description="Low complexity" evidence="1">
    <location>
        <begin position="174"/>
        <end position="185"/>
    </location>
</feature>
<reference evidence="2" key="1">
    <citation type="submission" date="2020-07" db="EMBL/GenBank/DDBJ databases">
        <authorList>
            <person name="Lin J."/>
        </authorList>
    </citation>
    <scope>NUCLEOTIDE SEQUENCE</scope>
</reference>
<protein>
    <submittedName>
        <fullName evidence="2">Uncharacterized protein</fullName>
    </submittedName>
</protein>
<dbReference type="AlphaFoldDB" id="A0A6V7Q9U2"/>
<feature type="compositionally biased region" description="Basic and acidic residues" evidence="1">
    <location>
        <begin position="186"/>
        <end position="195"/>
    </location>
</feature>
<feature type="compositionally biased region" description="Basic and acidic residues" evidence="1">
    <location>
        <begin position="120"/>
        <end position="132"/>
    </location>
</feature>
<evidence type="ECO:0000256" key="1">
    <source>
        <dbReference type="SAM" id="MobiDB-lite"/>
    </source>
</evidence>
<evidence type="ECO:0000313" key="2">
    <source>
        <dbReference type="EMBL" id="CAD1839810.1"/>
    </source>
</evidence>
<gene>
    <name evidence="2" type="ORF">CB5_LOCUS23021</name>
</gene>